<feature type="transmembrane region" description="Helical" evidence="1">
    <location>
        <begin position="61"/>
        <end position="83"/>
    </location>
</feature>
<dbReference type="KEGG" id="clup:CLUP02_08583"/>
<dbReference type="EMBL" id="CP019476">
    <property type="protein sequence ID" value="UQC83090.1"/>
    <property type="molecule type" value="Genomic_DNA"/>
</dbReference>
<reference evidence="2" key="1">
    <citation type="journal article" date="2021" name="Mol. Plant Microbe Interact.">
        <title>Complete Genome Sequence of the Plant-Pathogenic Fungus Colletotrichum lupini.</title>
        <authorList>
            <person name="Baroncelli R."/>
            <person name="Pensec F."/>
            <person name="Da Lio D."/>
            <person name="Boufleur T."/>
            <person name="Vicente I."/>
            <person name="Sarrocco S."/>
            <person name="Picot A."/>
            <person name="Baraldi E."/>
            <person name="Sukno S."/>
            <person name="Thon M."/>
            <person name="Le Floch G."/>
        </authorList>
    </citation>
    <scope>NUCLEOTIDE SEQUENCE</scope>
    <source>
        <strain evidence="2">IMI 504893</strain>
    </source>
</reference>
<dbReference type="Proteomes" id="UP000830671">
    <property type="component" value="Chromosome 4"/>
</dbReference>
<accession>A0A9Q8WHS4</accession>
<dbReference type="AlphaFoldDB" id="A0A9Q8WHS4"/>
<keyword evidence="1" id="KW-1133">Transmembrane helix</keyword>
<organism evidence="2 3">
    <name type="scientific">Colletotrichum lupini</name>
    <dbReference type="NCBI Taxonomy" id="145971"/>
    <lineage>
        <taxon>Eukaryota</taxon>
        <taxon>Fungi</taxon>
        <taxon>Dikarya</taxon>
        <taxon>Ascomycota</taxon>
        <taxon>Pezizomycotina</taxon>
        <taxon>Sordariomycetes</taxon>
        <taxon>Hypocreomycetidae</taxon>
        <taxon>Glomerellales</taxon>
        <taxon>Glomerellaceae</taxon>
        <taxon>Colletotrichum</taxon>
        <taxon>Colletotrichum acutatum species complex</taxon>
    </lineage>
</organism>
<dbReference type="RefSeq" id="XP_049144712.1">
    <property type="nucleotide sequence ID" value="XM_049287569.1"/>
</dbReference>
<evidence type="ECO:0000313" key="2">
    <source>
        <dbReference type="EMBL" id="UQC83090.1"/>
    </source>
</evidence>
<evidence type="ECO:0000256" key="1">
    <source>
        <dbReference type="SAM" id="Phobius"/>
    </source>
</evidence>
<dbReference type="GeneID" id="73342579"/>
<keyword evidence="1" id="KW-0812">Transmembrane</keyword>
<protein>
    <submittedName>
        <fullName evidence="2">Uncharacterized protein</fullName>
    </submittedName>
</protein>
<name>A0A9Q8WHS4_9PEZI</name>
<gene>
    <name evidence="2" type="ORF">CLUP02_08583</name>
</gene>
<sequence>MLHRYALTGLGPAVCSFQSFFQSSLGLLVRIWDPDSGVSVLMPAAAGAAGLPFWHPFEGGLLSFLFVNVSVLSLGSGMAMCYCMKQNRSVKNDVGWSPEAWKRRRRRRAGWRQTDSSSEPSCQQALVIRFTATRSRAGI</sequence>
<keyword evidence="1" id="KW-0472">Membrane</keyword>
<keyword evidence="3" id="KW-1185">Reference proteome</keyword>
<evidence type="ECO:0000313" key="3">
    <source>
        <dbReference type="Proteomes" id="UP000830671"/>
    </source>
</evidence>
<proteinExistence type="predicted"/>